<dbReference type="InterPro" id="IPR000834">
    <property type="entry name" value="Peptidase_M14"/>
</dbReference>
<keyword evidence="4" id="KW-0378">Hydrolase</keyword>
<feature type="non-terminal residue" evidence="9">
    <location>
        <position position="278"/>
    </location>
</feature>
<accession>A0ABQ9NEZ5</accession>
<proteinExistence type="inferred from homology"/>
<evidence type="ECO:0000313" key="10">
    <source>
        <dbReference type="Proteomes" id="UP001172684"/>
    </source>
</evidence>
<sequence>MPSGFLTVNIHADTVDELREIVRTRPYDFGCKASVLSTDKGDYILPALLTQEQYDEVKQSDRHIEIVFENLPSDPTGRVTIGAGDRFNSGKILPQGLGSRKQGASYDLGGIMNVDEINSAMQATAEGSGGGGGMVGGHIDPNLYHVYFTAGVHANERGGPDNLIYFISDLLYSQKHGTDLHYGAKSYSNAEVLRALSTGIVFFPLVNPDGVRWDQMTDSNWRKNRNPASATPGDDLSMGVDINRNYEFLWDYRRYFDTSVTRPGTNLSSDNPHDRTFH</sequence>
<dbReference type="SUPFAM" id="SSF53187">
    <property type="entry name" value="Zn-dependent exopeptidases"/>
    <property type="match status" value="1"/>
</dbReference>
<comment type="cofactor">
    <cofactor evidence="1">
        <name>Zn(2+)</name>
        <dbReference type="ChEBI" id="CHEBI:29105"/>
    </cofactor>
</comment>
<keyword evidence="6" id="KW-0482">Metalloprotease</keyword>
<keyword evidence="10" id="KW-1185">Reference proteome</keyword>
<protein>
    <recommendedName>
        <fullName evidence="8">Peptidase M14 domain-containing protein</fullName>
    </recommendedName>
</protein>
<evidence type="ECO:0000256" key="2">
    <source>
        <dbReference type="ARBA" id="ARBA00005988"/>
    </source>
</evidence>
<dbReference type="PANTHER" id="PTHR11705:SF143">
    <property type="entry name" value="SLL0236 PROTEIN"/>
    <property type="match status" value="1"/>
</dbReference>
<comment type="caution">
    <text evidence="7">Lacks conserved residue(s) required for the propagation of feature annotation.</text>
</comment>
<feature type="domain" description="Peptidase M14" evidence="8">
    <location>
        <begin position="53"/>
        <end position="278"/>
    </location>
</feature>
<dbReference type="Pfam" id="PF00246">
    <property type="entry name" value="Peptidase_M14"/>
    <property type="match status" value="1"/>
</dbReference>
<keyword evidence="5" id="KW-0862">Zinc</keyword>
<evidence type="ECO:0000259" key="8">
    <source>
        <dbReference type="PROSITE" id="PS52035"/>
    </source>
</evidence>
<organism evidence="9 10">
    <name type="scientific">Coniosporium apollinis</name>
    <dbReference type="NCBI Taxonomy" id="61459"/>
    <lineage>
        <taxon>Eukaryota</taxon>
        <taxon>Fungi</taxon>
        <taxon>Dikarya</taxon>
        <taxon>Ascomycota</taxon>
        <taxon>Pezizomycotina</taxon>
        <taxon>Dothideomycetes</taxon>
        <taxon>Dothideomycetes incertae sedis</taxon>
        <taxon>Coniosporium</taxon>
    </lineage>
</organism>
<evidence type="ECO:0000256" key="7">
    <source>
        <dbReference type="PROSITE-ProRule" id="PRU01379"/>
    </source>
</evidence>
<evidence type="ECO:0000256" key="5">
    <source>
        <dbReference type="ARBA" id="ARBA00022833"/>
    </source>
</evidence>
<evidence type="ECO:0000313" key="9">
    <source>
        <dbReference type="EMBL" id="KAJ9651797.1"/>
    </source>
</evidence>
<dbReference type="Proteomes" id="UP001172684">
    <property type="component" value="Unassembled WGS sequence"/>
</dbReference>
<evidence type="ECO:0000256" key="3">
    <source>
        <dbReference type="ARBA" id="ARBA00022670"/>
    </source>
</evidence>
<keyword evidence="3" id="KW-0645">Protease</keyword>
<evidence type="ECO:0000256" key="6">
    <source>
        <dbReference type="ARBA" id="ARBA00023049"/>
    </source>
</evidence>
<evidence type="ECO:0000256" key="4">
    <source>
        <dbReference type="ARBA" id="ARBA00022801"/>
    </source>
</evidence>
<dbReference type="Gene3D" id="3.40.630.10">
    <property type="entry name" value="Zn peptidases"/>
    <property type="match status" value="1"/>
</dbReference>
<comment type="caution">
    <text evidence="9">The sequence shown here is derived from an EMBL/GenBank/DDBJ whole genome shotgun (WGS) entry which is preliminary data.</text>
</comment>
<gene>
    <name evidence="9" type="ORF">H2201_009258</name>
</gene>
<dbReference type="PANTHER" id="PTHR11705">
    <property type="entry name" value="PROTEASE FAMILY M14 CARBOXYPEPTIDASE A,B"/>
    <property type="match status" value="1"/>
</dbReference>
<reference evidence="9" key="1">
    <citation type="submission" date="2022-10" db="EMBL/GenBank/DDBJ databases">
        <title>Culturing micro-colonial fungi from biological soil crusts in the Mojave desert and describing Neophaeococcomyces mojavensis, and introducing the new genera and species Taxawa tesnikishii.</title>
        <authorList>
            <person name="Kurbessoian T."/>
            <person name="Stajich J.E."/>
        </authorList>
    </citation>
    <scope>NUCLEOTIDE SEQUENCE</scope>
    <source>
        <strain evidence="9">TK_1</strain>
    </source>
</reference>
<name>A0ABQ9NEZ5_9PEZI</name>
<comment type="similarity">
    <text evidence="2 7">Belongs to the peptidase M14 family.</text>
</comment>
<dbReference type="PROSITE" id="PS52035">
    <property type="entry name" value="PEPTIDASE_M14"/>
    <property type="match status" value="1"/>
</dbReference>
<evidence type="ECO:0000256" key="1">
    <source>
        <dbReference type="ARBA" id="ARBA00001947"/>
    </source>
</evidence>
<dbReference type="EMBL" id="JAPDRL010000494">
    <property type="protein sequence ID" value="KAJ9651797.1"/>
    <property type="molecule type" value="Genomic_DNA"/>
</dbReference>